<protein>
    <recommendedName>
        <fullName evidence="3">MYND-type domain-containing protein</fullName>
    </recommendedName>
</protein>
<accession>A0A8H3D2N0</accession>
<evidence type="ECO:0000313" key="1">
    <source>
        <dbReference type="EMBL" id="CAE6506901.1"/>
    </source>
</evidence>
<dbReference type="EMBL" id="CAJMWY010003766">
    <property type="protein sequence ID" value="CAE6506901.1"/>
    <property type="molecule type" value="Genomic_DNA"/>
</dbReference>
<organism evidence="1 2">
    <name type="scientific">Rhizoctonia solani</name>
    <dbReference type="NCBI Taxonomy" id="456999"/>
    <lineage>
        <taxon>Eukaryota</taxon>
        <taxon>Fungi</taxon>
        <taxon>Dikarya</taxon>
        <taxon>Basidiomycota</taxon>
        <taxon>Agaricomycotina</taxon>
        <taxon>Agaricomycetes</taxon>
        <taxon>Cantharellales</taxon>
        <taxon>Ceratobasidiaceae</taxon>
        <taxon>Rhizoctonia</taxon>
    </lineage>
</organism>
<proteinExistence type="predicted"/>
<comment type="caution">
    <text evidence="1">The sequence shown here is derived from an EMBL/GenBank/DDBJ whole genome shotgun (WGS) entry which is preliminary data.</text>
</comment>
<evidence type="ECO:0008006" key="3">
    <source>
        <dbReference type="Google" id="ProtNLM"/>
    </source>
</evidence>
<dbReference type="AlphaFoldDB" id="A0A8H3D2N0"/>
<name>A0A8H3D2N0_9AGAM</name>
<evidence type="ECO:0000313" key="2">
    <source>
        <dbReference type="Proteomes" id="UP000663861"/>
    </source>
</evidence>
<dbReference type="Proteomes" id="UP000663861">
    <property type="component" value="Unassembled WGS sequence"/>
</dbReference>
<reference evidence="1" key="1">
    <citation type="submission" date="2021-01" db="EMBL/GenBank/DDBJ databases">
        <authorList>
            <person name="Kaushik A."/>
        </authorList>
    </citation>
    <scope>NUCLEOTIDE SEQUENCE</scope>
    <source>
        <strain evidence="1">AG4-RS23</strain>
    </source>
</reference>
<gene>
    <name evidence="1" type="ORF">RDB_LOCUS131093</name>
</gene>
<sequence length="641" mass="72489">MLKLIQQPHPLWGKSLDQYTHVYQIPATRRSTHGAVSRLLAVAAAAKISQLSDNTEMLESSHSLETITISTLEAVLAMAEDETTYKNFLTPNLISGCITLMRTIKVSGKPSPFCYEFGYLCFRIILVSLGVYLLDRSRLFGMIKENIIQSPDLELPLIFSSHVARVIEILTDEITEGTDWDWLIGWGPCNPDTPLISRNQVNILINLIWEDRTNFFRAMTKTYTPALSGILFSFWRHACLELAPATLPIEDTGLANQVTEIHFRCMLVVTTDQNVPMRLLAERLCEFSTVMPGDDTHMFPKSEDSRAIFEAYIARLAPFDTRLYTPIDITMIPVVLDLLISNMEPGLEELLPSIIGLTLDRLWIGLVNLEESEISLVSTIGMVLEHFKSFLKFDSWTNAVNLSIQMNILQACVDYGLLDLVATVLLNLDPNAQKGTTDHSKNNHLFSSVKFLFDQLAASIDPSLLEECFHDYAPMWIRVQHQFAIRGLCTDAHTDYSEERKTRARHYAACSAIWYGILRALQQTQTIEERSPWRGCTFSRCQDPVGFDGMGAVYACANCREAFYCSMRCQASPVTGRLGKSVVRMVEPVVNLLKIFGLDINNPWSHKLCTDTNNFNIFELLNYSPVIIKIAIYVSQRLVPW</sequence>